<evidence type="ECO:0000256" key="2">
    <source>
        <dbReference type="ARBA" id="ARBA00022723"/>
    </source>
</evidence>
<gene>
    <name evidence="7" type="ORF">R3P38DRAFT_2496190</name>
</gene>
<keyword evidence="8" id="KW-1185">Reference proteome</keyword>
<sequence length="521" mass="59917">RVRDLFDPDSGEENEAPRPSRHRRGVRFADDEENAPSPPPNPTIRTPIRRPPPLQTPKPSRRQGRGTPRAGPNSPARQSTPVQPRGQGAAKDVWTFFSQMERRNHCIFCQQQHAANSHVKATDFGLKTGTGTLRKHLYDNHLDAWVAGCDRLKIPITAEEAQPFLADYRRRHGQSASETGSSKTKDRKPFSHEGFVDAIVEFIVGDDQSINVIENQQLRAIFLMLREELKDADIPHRTTIRKRILEVWEEHLDSLEKEMAVRAFFLSVYSCAQLGWVTLDNASNNDTFMRWLMRELRRRRIPFDHIERRIRCFPHIVNLACKAVLSAITNMEYAADDAADFEPFGDEPVTFLDALDRDPIATIRTVIRASSVRRHFFSAVLRALEKKDLQLLRDVVTRTLLMVERAILLPQAIDQFLSSNEFEELHKYQLSDTEWDALEVFKKILEVPHAFQQRLSAEKTPTLSYALPAFEAMASRWERMQEDRPEVSNIIQQGFNKLGSYQDRLESVPAYTLAMSELYFS</sequence>
<dbReference type="InterPro" id="IPR012337">
    <property type="entry name" value="RNaseH-like_sf"/>
</dbReference>
<keyword evidence="2" id="KW-0479">Metal-binding</keyword>
<evidence type="ECO:0000256" key="1">
    <source>
        <dbReference type="ARBA" id="ARBA00004123"/>
    </source>
</evidence>
<evidence type="ECO:0000256" key="5">
    <source>
        <dbReference type="ARBA" id="ARBA00023242"/>
    </source>
</evidence>
<dbReference type="EMBL" id="JAWWNJ010000003">
    <property type="protein sequence ID" value="KAK7059549.1"/>
    <property type="molecule type" value="Genomic_DNA"/>
</dbReference>
<evidence type="ECO:0000313" key="8">
    <source>
        <dbReference type="Proteomes" id="UP001362999"/>
    </source>
</evidence>
<proteinExistence type="predicted"/>
<dbReference type="InterPro" id="IPR052035">
    <property type="entry name" value="ZnF_BED_domain_contain"/>
</dbReference>
<dbReference type="AlphaFoldDB" id="A0AAW0E2P9"/>
<feature type="region of interest" description="Disordered" evidence="6">
    <location>
        <begin position="169"/>
        <end position="188"/>
    </location>
</feature>
<organism evidence="7 8">
    <name type="scientific">Favolaschia claudopus</name>
    <dbReference type="NCBI Taxonomy" id="2862362"/>
    <lineage>
        <taxon>Eukaryota</taxon>
        <taxon>Fungi</taxon>
        <taxon>Dikarya</taxon>
        <taxon>Basidiomycota</taxon>
        <taxon>Agaricomycotina</taxon>
        <taxon>Agaricomycetes</taxon>
        <taxon>Agaricomycetidae</taxon>
        <taxon>Agaricales</taxon>
        <taxon>Marasmiineae</taxon>
        <taxon>Mycenaceae</taxon>
        <taxon>Favolaschia</taxon>
    </lineage>
</organism>
<keyword evidence="4" id="KW-0862">Zinc</keyword>
<feature type="region of interest" description="Disordered" evidence="6">
    <location>
        <begin position="1"/>
        <end position="89"/>
    </location>
</feature>
<name>A0AAW0E2P9_9AGAR</name>
<keyword evidence="3" id="KW-0863">Zinc-finger</keyword>
<accession>A0AAW0E2P9</accession>
<comment type="caution">
    <text evidence="7">The sequence shown here is derived from an EMBL/GenBank/DDBJ whole genome shotgun (WGS) entry which is preliminary data.</text>
</comment>
<feature type="non-terminal residue" evidence="7">
    <location>
        <position position="1"/>
    </location>
</feature>
<evidence type="ECO:0000256" key="4">
    <source>
        <dbReference type="ARBA" id="ARBA00022833"/>
    </source>
</evidence>
<comment type="subcellular location">
    <subcellularLocation>
        <location evidence="1">Nucleus</location>
    </subcellularLocation>
</comment>
<keyword evidence="5" id="KW-0539">Nucleus</keyword>
<dbReference type="SUPFAM" id="SSF53098">
    <property type="entry name" value="Ribonuclease H-like"/>
    <property type="match status" value="1"/>
</dbReference>
<dbReference type="PANTHER" id="PTHR46481">
    <property type="entry name" value="ZINC FINGER BED DOMAIN-CONTAINING PROTEIN 4"/>
    <property type="match status" value="1"/>
</dbReference>
<evidence type="ECO:0000256" key="6">
    <source>
        <dbReference type="SAM" id="MobiDB-lite"/>
    </source>
</evidence>
<evidence type="ECO:0008006" key="9">
    <source>
        <dbReference type="Google" id="ProtNLM"/>
    </source>
</evidence>
<reference evidence="7 8" key="1">
    <citation type="journal article" date="2024" name="J Genomics">
        <title>Draft genome sequencing and assembly of Favolaschia claudopus CIRM-BRFM 2984 isolated from oak limbs.</title>
        <authorList>
            <person name="Navarro D."/>
            <person name="Drula E."/>
            <person name="Chaduli D."/>
            <person name="Cazenave R."/>
            <person name="Ahrendt S."/>
            <person name="Wang J."/>
            <person name="Lipzen A."/>
            <person name="Daum C."/>
            <person name="Barry K."/>
            <person name="Grigoriev I.V."/>
            <person name="Favel A."/>
            <person name="Rosso M.N."/>
            <person name="Martin F."/>
        </authorList>
    </citation>
    <scope>NUCLEOTIDE SEQUENCE [LARGE SCALE GENOMIC DNA]</scope>
    <source>
        <strain evidence="7 8">CIRM-BRFM 2984</strain>
    </source>
</reference>
<evidence type="ECO:0000256" key="3">
    <source>
        <dbReference type="ARBA" id="ARBA00022771"/>
    </source>
</evidence>
<dbReference type="PANTHER" id="PTHR46481:SF10">
    <property type="entry name" value="ZINC FINGER BED DOMAIN-CONTAINING PROTEIN 39"/>
    <property type="match status" value="1"/>
</dbReference>
<dbReference type="GO" id="GO:0005634">
    <property type="term" value="C:nucleus"/>
    <property type="evidence" value="ECO:0007669"/>
    <property type="project" value="UniProtKB-SubCell"/>
</dbReference>
<dbReference type="Proteomes" id="UP001362999">
    <property type="component" value="Unassembled WGS sequence"/>
</dbReference>
<evidence type="ECO:0000313" key="7">
    <source>
        <dbReference type="EMBL" id="KAK7059549.1"/>
    </source>
</evidence>
<dbReference type="GO" id="GO:0008270">
    <property type="term" value="F:zinc ion binding"/>
    <property type="evidence" value="ECO:0007669"/>
    <property type="project" value="UniProtKB-KW"/>
</dbReference>
<protein>
    <recommendedName>
        <fullName evidence="9">BED-type domain-containing protein</fullName>
    </recommendedName>
</protein>